<dbReference type="InterPro" id="IPR026046">
    <property type="entry name" value="UBIAD1"/>
</dbReference>
<dbReference type="Proteomes" id="UP001164286">
    <property type="component" value="Unassembled WGS sequence"/>
</dbReference>
<dbReference type="CDD" id="cd13962">
    <property type="entry name" value="PT_UbiA_UBIAD1"/>
    <property type="match status" value="1"/>
</dbReference>
<comment type="caution">
    <text evidence="3">The sequence shown here is derived from an EMBL/GenBank/DDBJ whole genome shotgun (WGS) entry which is preliminary data.</text>
</comment>
<dbReference type="GeneID" id="77729520"/>
<dbReference type="RefSeq" id="XP_052943951.1">
    <property type="nucleotide sequence ID" value="XM_053090315.1"/>
</dbReference>
<dbReference type="PANTHER" id="PTHR13929">
    <property type="entry name" value="1,4-DIHYDROXY-2-NAPHTHOATE OCTAPRENYLTRANSFERASE"/>
    <property type="match status" value="1"/>
</dbReference>
<feature type="transmembrane region" description="Helical" evidence="2">
    <location>
        <begin position="225"/>
        <end position="243"/>
    </location>
</feature>
<evidence type="ECO:0000313" key="3">
    <source>
        <dbReference type="EMBL" id="KAI9634174.1"/>
    </source>
</evidence>
<keyword evidence="1" id="KW-0808">Transferase</keyword>
<feature type="transmembrane region" description="Helical" evidence="2">
    <location>
        <begin position="105"/>
        <end position="127"/>
    </location>
</feature>
<keyword evidence="2" id="KW-0812">Transmembrane</keyword>
<name>A0AA38H7A5_9TREE</name>
<accession>A0AA38H7A5</accession>
<dbReference type="PANTHER" id="PTHR13929:SF0">
    <property type="entry name" value="UBIA PRENYLTRANSFERASE DOMAIN-CONTAINING PROTEIN 1"/>
    <property type="match status" value="1"/>
</dbReference>
<organism evidence="3 4">
    <name type="scientific">Dioszegia hungarica</name>
    <dbReference type="NCBI Taxonomy" id="4972"/>
    <lineage>
        <taxon>Eukaryota</taxon>
        <taxon>Fungi</taxon>
        <taxon>Dikarya</taxon>
        <taxon>Basidiomycota</taxon>
        <taxon>Agaricomycotina</taxon>
        <taxon>Tremellomycetes</taxon>
        <taxon>Tremellales</taxon>
        <taxon>Bulleribasidiaceae</taxon>
        <taxon>Dioszegia</taxon>
    </lineage>
</organism>
<dbReference type="EMBL" id="JAKWFO010000008">
    <property type="protein sequence ID" value="KAI9634174.1"/>
    <property type="molecule type" value="Genomic_DNA"/>
</dbReference>
<feature type="transmembrane region" description="Helical" evidence="2">
    <location>
        <begin position="171"/>
        <end position="193"/>
    </location>
</feature>
<dbReference type="GO" id="GO:0004659">
    <property type="term" value="F:prenyltransferase activity"/>
    <property type="evidence" value="ECO:0007669"/>
    <property type="project" value="InterPro"/>
</dbReference>
<evidence type="ECO:0000313" key="4">
    <source>
        <dbReference type="Proteomes" id="UP001164286"/>
    </source>
</evidence>
<feature type="transmembrane region" description="Helical" evidence="2">
    <location>
        <begin position="147"/>
        <end position="164"/>
    </location>
</feature>
<sequence>MFPTSESFDYLAMLQCMLVTWGTNISINYGNDYFDWDMDRPLQVAAIKRDVEARRALGAGMPTGKQGDCEDGPVHDVSRAGEAELEEKIMGGNSRIIHDGTFLRWTALAISAIVQLLVVIMVLYSRYLDPSVNPSSKSLHTSPFKGFPLWIAIVSTFFSQEYIAPPLRLHYNGFGEVISSFLLSPVSFLWGLAGHYTATHPTSPLITAYAFLHAPSIAGFGIDKTLWIMLCAMYLTVQARILIMHIHDIDSDRLGGKVTRIVRVGFVNAARLYASLNVGAVAMWGWLIKRLLQGEGAMLGSVGTSGSKAMVGRGWAVSVGFVLAYSIPVIVLTSLSLFSNTPNRSKSTGATTGFIPLIPPRDLAKVVSLQLLVTPVVLSTAVILAGAET</sequence>
<proteinExistence type="predicted"/>
<dbReference type="GO" id="GO:0009234">
    <property type="term" value="P:menaquinone biosynthetic process"/>
    <property type="evidence" value="ECO:0007669"/>
    <property type="project" value="TreeGrafter"/>
</dbReference>
<reference evidence="3" key="1">
    <citation type="journal article" date="2022" name="G3 (Bethesda)">
        <title>High quality genome of the basidiomycete yeast Dioszegia hungarica PDD-24b-2 isolated from cloud water.</title>
        <authorList>
            <person name="Jarrige D."/>
            <person name="Haridas S."/>
            <person name="Bleykasten-Grosshans C."/>
            <person name="Joly M."/>
            <person name="Nadalig T."/>
            <person name="Sancelme M."/>
            <person name="Vuilleumier S."/>
            <person name="Grigoriev I.V."/>
            <person name="Amato P."/>
            <person name="Bringel F."/>
        </authorList>
    </citation>
    <scope>NUCLEOTIDE SEQUENCE</scope>
    <source>
        <strain evidence="3">PDD-24b-2</strain>
    </source>
</reference>
<dbReference type="AlphaFoldDB" id="A0AA38H7A5"/>
<gene>
    <name evidence="3" type="ORF">MKK02DRAFT_38846</name>
</gene>
<protein>
    <submittedName>
        <fullName evidence="3">Uncharacterized protein</fullName>
    </submittedName>
</protein>
<evidence type="ECO:0000256" key="1">
    <source>
        <dbReference type="ARBA" id="ARBA00022679"/>
    </source>
</evidence>
<feature type="transmembrane region" description="Helical" evidence="2">
    <location>
        <begin position="264"/>
        <end position="288"/>
    </location>
</feature>
<keyword evidence="2" id="KW-0472">Membrane</keyword>
<keyword evidence="4" id="KW-1185">Reference proteome</keyword>
<evidence type="ECO:0000256" key="2">
    <source>
        <dbReference type="SAM" id="Phobius"/>
    </source>
</evidence>
<dbReference type="GO" id="GO:0042371">
    <property type="term" value="P:vitamin K biosynthetic process"/>
    <property type="evidence" value="ECO:0007669"/>
    <property type="project" value="TreeGrafter"/>
</dbReference>
<feature type="transmembrane region" description="Helical" evidence="2">
    <location>
        <begin position="315"/>
        <end position="338"/>
    </location>
</feature>
<keyword evidence="2" id="KW-1133">Transmembrane helix</keyword>